<reference evidence="2 3" key="1">
    <citation type="submission" date="2018-05" db="EMBL/GenBank/DDBJ databases">
        <title>Draft genome of Methanospirillum lacunae Ki8-1.</title>
        <authorList>
            <person name="Dueholm M.S."/>
            <person name="Nielsen P.H."/>
            <person name="Bakmann L.F."/>
            <person name="Otzen D.E."/>
        </authorList>
    </citation>
    <scope>NUCLEOTIDE SEQUENCE [LARGE SCALE GENOMIC DNA]</scope>
    <source>
        <strain evidence="2 3">Ki8-1</strain>
    </source>
</reference>
<dbReference type="Proteomes" id="UP000245657">
    <property type="component" value="Unassembled WGS sequence"/>
</dbReference>
<comment type="caution">
    <text evidence="2">The sequence shown here is derived from an EMBL/GenBank/DDBJ whole genome shotgun (WGS) entry which is preliminary data.</text>
</comment>
<accession>A0A2V2MYN4</accession>
<dbReference type="AlphaFoldDB" id="A0A2V2MYN4"/>
<dbReference type="EMBL" id="QGMY01000004">
    <property type="protein sequence ID" value="PWR73052.1"/>
    <property type="molecule type" value="Genomic_DNA"/>
</dbReference>
<evidence type="ECO:0000313" key="3">
    <source>
        <dbReference type="Proteomes" id="UP000245657"/>
    </source>
</evidence>
<sequence>MNKQEIQGFFVFGVLAVVIVLITLFALESTGTMGIEDRYNHAVGLPLEEEESGESGFSLEGNPLFYLGILGMLVVISLVLYQYHFRV</sequence>
<feature type="transmembrane region" description="Helical" evidence="1">
    <location>
        <begin position="9"/>
        <end position="27"/>
    </location>
</feature>
<keyword evidence="1" id="KW-0472">Membrane</keyword>
<evidence type="ECO:0000256" key="1">
    <source>
        <dbReference type="SAM" id="Phobius"/>
    </source>
</evidence>
<keyword evidence="3" id="KW-1185">Reference proteome</keyword>
<feature type="transmembrane region" description="Helical" evidence="1">
    <location>
        <begin position="64"/>
        <end position="83"/>
    </location>
</feature>
<gene>
    <name evidence="2" type="ORF">DK846_05575</name>
</gene>
<dbReference type="RefSeq" id="WP_109967953.1">
    <property type="nucleotide sequence ID" value="NZ_CP176093.1"/>
</dbReference>
<keyword evidence="1" id="KW-1133">Transmembrane helix</keyword>
<protein>
    <submittedName>
        <fullName evidence="2">Uncharacterized protein</fullName>
    </submittedName>
</protein>
<organism evidence="2 3">
    <name type="scientific">Methanospirillum lacunae</name>
    <dbReference type="NCBI Taxonomy" id="668570"/>
    <lineage>
        <taxon>Archaea</taxon>
        <taxon>Methanobacteriati</taxon>
        <taxon>Methanobacteriota</taxon>
        <taxon>Stenosarchaea group</taxon>
        <taxon>Methanomicrobia</taxon>
        <taxon>Methanomicrobiales</taxon>
        <taxon>Methanospirillaceae</taxon>
        <taxon>Methanospirillum</taxon>
    </lineage>
</organism>
<keyword evidence="1" id="KW-0812">Transmembrane</keyword>
<evidence type="ECO:0000313" key="2">
    <source>
        <dbReference type="EMBL" id="PWR73052.1"/>
    </source>
</evidence>
<name>A0A2V2MYN4_9EURY</name>
<dbReference type="GeneID" id="97550012"/>
<proteinExistence type="predicted"/>